<dbReference type="SUPFAM" id="SSF143011">
    <property type="entry name" value="RelE-like"/>
    <property type="match status" value="1"/>
</dbReference>
<proteinExistence type="predicted"/>
<dbReference type="NCBIfam" id="TIGR02385">
    <property type="entry name" value="RelE_StbE"/>
    <property type="match status" value="1"/>
</dbReference>
<dbReference type="Gene3D" id="3.30.2310.20">
    <property type="entry name" value="RelE-like"/>
    <property type="match status" value="1"/>
</dbReference>
<dbReference type="Proteomes" id="UP000178758">
    <property type="component" value="Unassembled WGS sequence"/>
</dbReference>
<organism evidence="2 3">
    <name type="scientific">Candidatus Beckwithbacteria bacterium RBG_13_35_6</name>
    <dbReference type="NCBI Taxonomy" id="1797456"/>
    <lineage>
        <taxon>Bacteria</taxon>
        <taxon>Candidatus Beckwithiibacteriota</taxon>
    </lineage>
</organism>
<evidence type="ECO:0000313" key="3">
    <source>
        <dbReference type="Proteomes" id="UP000178758"/>
    </source>
</evidence>
<dbReference type="AlphaFoldDB" id="A0A1F5DHC3"/>
<dbReference type="InterPro" id="IPR035093">
    <property type="entry name" value="RelE/ParE_toxin_dom_sf"/>
</dbReference>
<keyword evidence="1" id="KW-1277">Toxin-antitoxin system</keyword>
<accession>A0A1F5DHC3</accession>
<evidence type="ECO:0000256" key="1">
    <source>
        <dbReference type="ARBA" id="ARBA00022649"/>
    </source>
</evidence>
<protein>
    <recommendedName>
        <fullName evidence="4">Type II toxin-antitoxin system mRNA interferase toxin, RelE/StbE family</fullName>
    </recommendedName>
</protein>
<evidence type="ECO:0008006" key="4">
    <source>
        <dbReference type="Google" id="ProtNLM"/>
    </source>
</evidence>
<dbReference type="InterPro" id="IPR007712">
    <property type="entry name" value="RelE/ParE_toxin"/>
</dbReference>
<reference evidence="2 3" key="1">
    <citation type="journal article" date="2016" name="Nat. Commun.">
        <title>Thousands of microbial genomes shed light on interconnected biogeochemical processes in an aquifer system.</title>
        <authorList>
            <person name="Anantharaman K."/>
            <person name="Brown C.T."/>
            <person name="Hug L.A."/>
            <person name="Sharon I."/>
            <person name="Castelle C.J."/>
            <person name="Probst A.J."/>
            <person name="Thomas B.C."/>
            <person name="Singh A."/>
            <person name="Wilkins M.J."/>
            <person name="Karaoz U."/>
            <person name="Brodie E.L."/>
            <person name="Williams K.H."/>
            <person name="Hubbard S.S."/>
            <person name="Banfield J.F."/>
        </authorList>
    </citation>
    <scope>NUCLEOTIDE SEQUENCE [LARGE SCALE GENOMIC DNA]</scope>
</reference>
<gene>
    <name evidence="2" type="ORF">A3J78_00080</name>
</gene>
<sequence length="89" mass="10793">MKVYFSHKFTSQYKLLKKRDPKMAKKLQKRIAIFIKNPYHPILKTHSLTGKLREKWAFWISWDLRIVFELINKSSVRFLAVGKHDQVYK</sequence>
<name>A0A1F5DHC3_9BACT</name>
<dbReference type="Pfam" id="PF15738">
    <property type="entry name" value="YafQ_toxin"/>
    <property type="match status" value="1"/>
</dbReference>
<dbReference type="InterPro" id="IPR004386">
    <property type="entry name" value="Toxin_YafQ-like"/>
</dbReference>
<dbReference type="EMBL" id="MEZJ01000015">
    <property type="protein sequence ID" value="OGD54406.1"/>
    <property type="molecule type" value="Genomic_DNA"/>
</dbReference>
<comment type="caution">
    <text evidence="2">The sequence shown here is derived from an EMBL/GenBank/DDBJ whole genome shotgun (WGS) entry which is preliminary data.</text>
</comment>
<evidence type="ECO:0000313" key="2">
    <source>
        <dbReference type="EMBL" id="OGD54406.1"/>
    </source>
</evidence>